<keyword evidence="7 8" id="KW-0472">Membrane</keyword>
<dbReference type="OMA" id="NPFTGWH"/>
<keyword evidence="4" id="KW-0762">Sugar transport</keyword>
<name>A0A0C2MJG3_THEKT</name>
<evidence type="ECO:0000256" key="5">
    <source>
        <dbReference type="ARBA" id="ARBA00022692"/>
    </source>
</evidence>
<keyword evidence="5 8" id="KW-0812">Transmembrane</keyword>
<feature type="transmembrane region" description="Helical" evidence="8">
    <location>
        <begin position="6"/>
        <end position="23"/>
    </location>
</feature>
<dbReference type="GO" id="GO:0005462">
    <property type="term" value="F:UDP-N-acetylglucosamine transmembrane transporter activity"/>
    <property type="evidence" value="ECO:0007669"/>
    <property type="project" value="TreeGrafter"/>
</dbReference>
<accession>A0A0C2MJG3</accession>
<evidence type="ECO:0000256" key="3">
    <source>
        <dbReference type="ARBA" id="ARBA00022448"/>
    </source>
</evidence>
<evidence type="ECO:0000256" key="2">
    <source>
        <dbReference type="ARBA" id="ARBA00010694"/>
    </source>
</evidence>
<dbReference type="GO" id="GO:0000139">
    <property type="term" value="C:Golgi membrane"/>
    <property type="evidence" value="ECO:0007669"/>
    <property type="project" value="TreeGrafter"/>
</dbReference>
<evidence type="ECO:0000256" key="6">
    <source>
        <dbReference type="ARBA" id="ARBA00022989"/>
    </source>
</evidence>
<gene>
    <name evidence="9" type="ORF">RF11_08857</name>
</gene>
<feature type="transmembrane region" description="Helical" evidence="8">
    <location>
        <begin position="194"/>
        <end position="213"/>
    </location>
</feature>
<reference evidence="9 10" key="1">
    <citation type="journal article" date="2014" name="Genome Biol. Evol.">
        <title>The genome of the myxosporean Thelohanellus kitauei shows adaptations to nutrient acquisition within its fish host.</title>
        <authorList>
            <person name="Yang Y."/>
            <person name="Xiong J."/>
            <person name="Zhou Z."/>
            <person name="Huo F."/>
            <person name="Miao W."/>
            <person name="Ran C."/>
            <person name="Liu Y."/>
            <person name="Zhang J."/>
            <person name="Feng J."/>
            <person name="Wang M."/>
            <person name="Wang M."/>
            <person name="Wang L."/>
            <person name="Yao B."/>
        </authorList>
    </citation>
    <scope>NUCLEOTIDE SEQUENCE [LARGE SCALE GENOMIC DNA]</scope>
    <source>
        <strain evidence="9">Wuqing</strain>
    </source>
</reference>
<dbReference type="SUPFAM" id="SSF103481">
    <property type="entry name" value="Multidrug resistance efflux transporter EmrE"/>
    <property type="match status" value="1"/>
</dbReference>
<dbReference type="PANTHER" id="PTHR10778:SF4">
    <property type="entry name" value="NUCLEOTIDE SUGAR TRANSPORTER SLC35B4"/>
    <property type="match status" value="1"/>
</dbReference>
<feature type="transmembrane region" description="Helical" evidence="8">
    <location>
        <begin position="268"/>
        <end position="289"/>
    </location>
</feature>
<keyword evidence="3" id="KW-0813">Transport</keyword>
<comment type="caution">
    <text evidence="9">The sequence shown here is derived from an EMBL/GenBank/DDBJ whole genome shotgun (WGS) entry which is preliminary data.</text>
</comment>
<proteinExistence type="inferred from homology"/>
<feature type="transmembrane region" description="Helical" evidence="8">
    <location>
        <begin position="156"/>
        <end position="179"/>
    </location>
</feature>
<feature type="transmembrane region" description="Helical" evidence="8">
    <location>
        <begin position="35"/>
        <end position="54"/>
    </location>
</feature>
<comment type="similarity">
    <text evidence="2">Belongs to the nucleotide-sugar transporter family. SLC35B subfamily.</text>
</comment>
<protein>
    <submittedName>
        <fullName evidence="9">UDP-xylose and UDP-N-acetylglucosamine transporter</fullName>
    </submittedName>
</protein>
<organism evidence="9 10">
    <name type="scientific">Thelohanellus kitauei</name>
    <name type="common">Myxosporean</name>
    <dbReference type="NCBI Taxonomy" id="669202"/>
    <lineage>
        <taxon>Eukaryota</taxon>
        <taxon>Metazoa</taxon>
        <taxon>Cnidaria</taxon>
        <taxon>Myxozoa</taxon>
        <taxon>Myxosporea</taxon>
        <taxon>Bivalvulida</taxon>
        <taxon>Platysporina</taxon>
        <taxon>Myxobolidae</taxon>
        <taxon>Thelohanellus</taxon>
    </lineage>
</organism>
<dbReference type="InterPro" id="IPR013657">
    <property type="entry name" value="SCL35B1-4/HUT1"/>
</dbReference>
<feature type="transmembrane region" description="Helical" evidence="8">
    <location>
        <begin position="295"/>
        <end position="312"/>
    </location>
</feature>
<evidence type="ECO:0000313" key="10">
    <source>
        <dbReference type="Proteomes" id="UP000031668"/>
    </source>
</evidence>
<evidence type="ECO:0000313" key="9">
    <source>
        <dbReference type="EMBL" id="KII61756.1"/>
    </source>
</evidence>
<evidence type="ECO:0000256" key="1">
    <source>
        <dbReference type="ARBA" id="ARBA00004127"/>
    </source>
</evidence>
<comment type="subcellular location">
    <subcellularLocation>
        <location evidence="1">Endomembrane system</location>
        <topology evidence="1">Multi-pass membrane protein</topology>
    </subcellularLocation>
</comment>
<evidence type="ECO:0000256" key="4">
    <source>
        <dbReference type="ARBA" id="ARBA00022597"/>
    </source>
</evidence>
<dbReference type="PANTHER" id="PTHR10778">
    <property type="entry name" value="SOLUTE CARRIER FAMILY 35 MEMBER B"/>
    <property type="match status" value="1"/>
</dbReference>
<evidence type="ECO:0000256" key="8">
    <source>
        <dbReference type="SAM" id="Phobius"/>
    </source>
</evidence>
<dbReference type="GO" id="GO:0005464">
    <property type="term" value="F:UDP-xylose transmembrane transporter activity"/>
    <property type="evidence" value="ECO:0007669"/>
    <property type="project" value="TreeGrafter"/>
</dbReference>
<feature type="transmembrane region" description="Helical" evidence="8">
    <location>
        <begin position="121"/>
        <end position="144"/>
    </location>
</feature>
<keyword evidence="10" id="KW-1185">Reference proteome</keyword>
<dbReference type="InterPro" id="IPR037185">
    <property type="entry name" value="EmrE-like"/>
</dbReference>
<keyword evidence="6 8" id="KW-1133">Transmembrane helix</keyword>
<dbReference type="Proteomes" id="UP000031668">
    <property type="component" value="Unassembled WGS sequence"/>
</dbReference>
<dbReference type="AlphaFoldDB" id="A0A0C2MJG3"/>
<dbReference type="GO" id="GO:0005789">
    <property type="term" value="C:endoplasmic reticulum membrane"/>
    <property type="evidence" value="ECO:0007669"/>
    <property type="project" value="TreeGrafter"/>
</dbReference>
<evidence type="ECO:0000256" key="7">
    <source>
        <dbReference type="ARBA" id="ARBA00023136"/>
    </source>
</evidence>
<dbReference type="Pfam" id="PF08449">
    <property type="entry name" value="UAA"/>
    <property type="match status" value="1"/>
</dbReference>
<feature type="transmembrane region" description="Helical" evidence="8">
    <location>
        <begin position="74"/>
        <end position="100"/>
    </location>
</feature>
<dbReference type="OrthoDB" id="999962at2759"/>
<dbReference type="EMBL" id="JWZT01005265">
    <property type="protein sequence ID" value="KII61756.1"/>
    <property type="molecule type" value="Genomic_DNA"/>
</dbReference>
<sequence length="322" mass="36659">MGGVQLVVLSVIGVFVFCCTNVHSLEALIRISPKCVNLITFSQFLFVSLYELIVTAKFFTVKPAVPIKNYTFLVILYFFVSSLNNYVLTLGIPMPLHMVFRSGSLAANMLMGKLIMGRKYFLRRYISVIMVSFGIFICTYFSSSQKAVVEKSGPSFATYTLGVGLMIISLFTSSILGILQERISNNHGKHPREMLFYTHFLSLPGFLVFSNFFRNFKGFGYLGTESAGYINFGGIMIPRFWFWLAVNVLTQYACVRCIYILTTECTSLTVTMVTTVRRFLSLLWSIYYFKNPFSIYHWIGSILIFSGSLIYLDPPRSEKQMN</sequence>